<dbReference type="GeneID" id="99706644"/>
<dbReference type="PANTHER" id="PTHR36931">
    <property type="entry name" value="UPF0153 PROTEIN YEIW"/>
    <property type="match status" value="1"/>
</dbReference>
<dbReference type="EMBL" id="KU870982">
    <property type="protein sequence ID" value="AOW71417.1"/>
    <property type="molecule type" value="Genomic_DNA"/>
</dbReference>
<dbReference type="RefSeq" id="WP_071785214.1">
    <property type="nucleotide sequence ID" value="NZ_BIFZ01000080.1"/>
</dbReference>
<evidence type="ECO:0000313" key="1">
    <source>
        <dbReference type="EMBL" id="AOW71417.1"/>
    </source>
</evidence>
<accession>A0A1D8REV6</accession>
<dbReference type="PANTHER" id="PTHR36931:SF1">
    <property type="entry name" value="UPF0153 PROTEIN YEIW"/>
    <property type="match status" value="1"/>
</dbReference>
<proteinExistence type="predicted"/>
<organism evidence="1">
    <name type="scientific">Enterobacter cloacae</name>
    <dbReference type="NCBI Taxonomy" id="550"/>
    <lineage>
        <taxon>Bacteria</taxon>
        <taxon>Pseudomonadati</taxon>
        <taxon>Pseudomonadota</taxon>
        <taxon>Gammaproteobacteria</taxon>
        <taxon>Enterobacterales</taxon>
        <taxon>Enterobacteriaceae</taxon>
        <taxon>Enterobacter</taxon>
        <taxon>Enterobacter cloacae complex</taxon>
    </lineage>
</organism>
<evidence type="ECO:0008006" key="2">
    <source>
        <dbReference type="Google" id="ProtNLM"/>
    </source>
</evidence>
<sequence length="86" mass="9229">MNCRIDCGACCIAPSISSPIPGMPQGKPANVRCVQLSEDNLCGIFGSPLRPKVCGSLQPSIDMCATNREEAIIYLIQLEEETAPFD</sequence>
<dbReference type="InterPro" id="IPR005358">
    <property type="entry name" value="Puta_zinc/iron-chelating_dom"/>
</dbReference>
<dbReference type="InterPro" id="IPR052572">
    <property type="entry name" value="UPF0153_domain"/>
</dbReference>
<dbReference type="Pfam" id="PF03692">
    <property type="entry name" value="CxxCxxCC"/>
    <property type="match status" value="1"/>
</dbReference>
<reference evidence="1" key="1">
    <citation type="journal article" date="2017" name="Antimicrob. Agents Chemother.">
        <title>Enterobacter cloacae Complex Isolates Harboring blaNMC-A or blaIMI-Type Class A Carbapenemase Genes on Novel Chromosomal Integrative Elements and Plasmids.</title>
        <authorList>
            <person name="Boyd D.A."/>
            <person name="Mataseje L.F."/>
            <person name="Davidson R."/>
            <person name="Delport J.A."/>
            <person name="Fuller J."/>
            <person name="Hoang L."/>
            <person name="Lefebvre B."/>
            <person name="Levett P.N."/>
            <person name="Roscoe D.L."/>
            <person name="Willey B.M."/>
            <person name="Mulvey M.R."/>
        </authorList>
    </citation>
    <scope>NUCLEOTIDE SEQUENCE</scope>
    <source>
        <strain evidence="1">N15-0866</strain>
    </source>
</reference>
<protein>
    <recommendedName>
        <fullName evidence="2">YkgJ family cysteine cluster protein</fullName>
    </recommendedName>
</protein>
<name>A0A1D8REV6_ENTCL</name>
<dbReference type="AlphaFoldDB" id="A0A1D8REV6"/>